<sequence>MLEEENARLREQLRLVDQAPQQGHGQGASKRVRLDEPSKQAAGRQDSQSEALEYSPTATGQPEGSAFHGPSSGTAIGSSEAAHEETITPVGTNPPQMSGNDATQSIKDRLLAETVRQRQLENVNLRAGKLNFRGVDPQLGMNLLSNFWNRQLYTGPIVYRTAFMRDMADPNNGPYFSELLLYALLFAGSQFTAEAAAARTLPEANATGRQYRAKFEQTLHGSKGLIFKSEVPTIQALLVVSDALFSWCNERSLSWHYMGLAINMIIDLGLHTNQSLRGSSEPASAEATEVKRRLFWAAFVMDKVHSIYQGRPTRLHKRDPKLPIAFLDEFEELESFSSHTYSTQPMTLESPAYGISTWMHFSRLSIVADNIICQIYSEEGTTMQSSELYELAYGRHGLFAQLLDWVSKPKDISAVLPHFLSCGALYFSLKILICRPFLSEDHFVSEETTRVALKDCVAAALDIHDILVIYKQNLCFKTAPHHISYAAYAGASILIRIAAQKSSDSQAHSALRLCMDVLSIQQAYSHGSRRMMEILLRMMNRLGVHVGEFVALGPSSCLTDVPNESEMAEPVAAGPTMDRYIHNLLAIDEYWRNGGQGDLPISESDMNDIELPDVQWPDLDFDKLMNSFIFDPFPAQQDTSGLVSQNELFGLDFGA</sequence>
<accession>A0A9W8PJS5</accession>
<keyword evidence="6" id="KW-0539">Nucleus</keyword>
<gene>
    <name evidence="9" type="ORF">NW766_010011</name>
</gene>
<dbReference type="Pfam" id="PF04082">
    <property type="entry name" value="Fungal_trans"/>
    <property type="match status" value="1"/>
</dbReference>
<evidence type="ECO:0000313" key="10">
    <source>
        <dbReference type="Proteomes" id="UP001152130"/>
    </source>
</evidence>
<evidence type="ECO:0000256" key="7">
    <source>
        <dbReference type="SAM" id="MobiDB-lite"/>
    </source>
</evidence>
<keyword evidence="2" id="KW-0862">Zinc</keyword>
<feature type="region of interest" description="Disordered" evidence="7">
    <location>
        <begin position="1"/>
        <end position="102"/>
    </location>
</feature>
<feature type="compositionally biased region" description="Polar residues" evidence="7">
    <location>
        <begin position="45"/>
        <end position="62"/>
    </location>
</feature>
<evidence type="ECO:0000256" key="1">
    <source>
        <dbReference type="ARBA" id="ARBA00022723"/>
    </source>
</evidence>
<protein>
    <recommendedName>
        <fullName evidence="8">Xylanolytic transcriptional activator regulatory domain-containing protein</fullName>
    </recommendedName>
</protein>
<feature type="compositionally biased region" description="Basic and acidic residues" evidence="7">
    <location>
        <begin position="1"/>
        <end position="14"/>
    </location>
</feature>
<proteinExistence type="predicted"/>
<feature type="domain" description="Xylanolytic transcriptional activator regulatory" evidence="8">
    <location>
        <begin position="254"/>
        <end position="329"/>
    </location>
</feature>
<evidence type="ECO:0000259" key="8">
    <source>
        <dbReference type="SMART" id="SM00906"/>
    </source>
</evidence>
<dbReference type="GO" id="GO:0006351">
    <property type="term" value="P:DNA-templated transcription"/>
    <property type="evidence" value="ECO:0007669"/>
    <property type="project" value="InterPro"/>
</dbReference>
<dbReference type="GO" id="GO:0008270">
    <property type="term" value="F:zinc ion binding"/>
    <property type="evidence" value="ECO:0007669"/>
    <property type="project" value="InterPro"/>
</dbReference>
<evidence type="ECO:0000256" key="6">
    <source>
        <dbReference type="ARBA" id="ARBA00023242"/>
    </source>
</evidence>
<keyword evidence="5" id="KW-0804">Transcription</keyword>
<dbReference type="PANTHER" id="PTHR31313">
    <property type="entry name" value="TY1 ENHANCER ACTIVATOR"/>
    <property type="match status" value="1"/>
</dbReference>
<dbReference type="EMBL" id="JAPDHF010000017">
    <property type="protein sequence ID" value="KAJ4007327.1"/>
    <property type="molecule type" value="Genomic_DNA"/>
</dbReference>
<keyword evidence="3" id="KW-0805">Transcription regulation</keyword>
<dbReference type="InterPro" id="IPR007219">
    <property type="entry name" value="XnlR_reg_dom"/>
</dbReference>
<keyword evidence="1" id="KW-0479">Metal-binding</keyword>
<evidence type="ECO:0000256" key="4">
    <source>
        <dbReference type="ARBA" id="ARBA00023125"/>
    </source>
</evidence>
<name>A0A9W8PJS5_9HYPO</name>
<organism evidence="9 10">
    <name type="scientific">Fusarium irregulare</name>
    <dbReference type="NCBI Taxonomy" id="2494466"/>
    <lineage>
        <taxon>Eukaryota</taxon>
        <taxon>Fungi</taxon>
        <taxon>Dikarya</taxon>
        <taxon>Ascomycota</taxon>
        <taxon>Pezizomycotina</taxon>
        <taxon>Sordariomycetes</taxon>
        <taxon>Hypocreomycetidae</taxon>
        <taxon>Hypocreales</taxon>
        <taxon>Nectriaceae</taxon>
        <taxon>Fusarium</taxon>
        <taxon>Fusarium incarnatum-equiseti species complex</taxon>
    </lineage>
</organism>
<dbReference type="InterPro" id="IPR051615">
    <property type="entry name" value="Transcr_Regulatory_Elem"/>
</dbReference>
<comment type="caution">
    <text evidence="9">The sequence shown here is derived from an EMBL/GenBank/DDBJ whole genome shotgun (WGS) entry which is preliminary data.</text>
</comment>
<keyword evidence="4" id="KW-0238">DNA-binding</keyword>
<dbReference type="AlphaFoldDB" id="A0A9W8PJS5"/>
<keyword evidence="10" id="KW-1185">Reference proteome</keyword>
<dbReference type="CDD" id="cd12148">
    <property type="entry name" value="fungal_TF_MHR"/>
    <property type="match status" value="1"/>
</dbReference>
<reference evidence="9" key="1">
    <citation type="submission" date="2022-10" db="EMBL/GenBank/DDBJ databases">
        <title>Fusarium specimens isolated from Avocado Roots.</title>
        <authorList>
            <person name="Stajich J."/>
            <person name="Roper C."/>
            <person name="Heimlech-Rivalta G."/>
        </authorList>
    </citation>
    <scope>NUCLEOTIDE SEQUENCE</scope>
    <source>
        <strain evidence="9">CF00143</strain>
    </source>
</reference>
<dbReference type="SMART" id="SM00906">
    <property type="entry name" value="Fungal_trans"/>
    <property type="match status" value="1"/>
</dbReference>
<evidence type="ECO:0000256" key="5">
    <source>
        <dbReference type="ARBA" id="ARBA00023163"/>
    </source>
</evidence>
<dbReference type="GO" id="GO:0003677">
    <property type="term" value="F:DNA binding"/>
    <property type="evidence" value="ECO:0007669"/>
    <property type="project" value="UniProtKB-KW"/>
</dbReference>
<feature type="compositionally biased region" description="Polar residues" evidence="7">
    <location>
        <begin position="89"/>
        <end position="102"/>
    </location>
</feature>
<evidence type="ECO:0000256" key="2">
    <source>
        <dbReference type="ARBA" id="ARBA00022833"/>
    </source>
</evidence>
<evidence type="ECO:0000313" key="9">
    <source>
        <dbReference type="EMBL" id="KAJ4007327.1"/>
    </source>
</evidence>
<evidence type="ECO:0000256" key="3">
    <source>
        <dbReference type="ARBA" id="ARBA00023015"/>
    </source>
</evidence>
<dbReference type="Proteomes" id="UP001152130">
    <property type="component" value="Unassembled WGS sequence"/>
</dbReference>
<dbReference type="PANTHER" id="PTHR31313:SF86">
    <property type="entry name" value="ZN(2)-C6 FUNGAL-TYPE DOMAIN-CONTAINING PROTEIN"/>
    <property type="match status" value="1"/>
</dbReference>